<organism evidence="2 3">
    <name type="scientific">Lactiplantibacillus fabifermentans DSM 21115</name>
    <dbReference type="NCBI Taxonomy" id="1413187"/>
    <lineage>
        <taxon>Bacteria</taxon>
        <taxon>Bacillati</taxon>
        <taxon>Bacillota</taxon>
        <taxon>Bacilli</taxon>
        <taxon>Lactobacillales</taxon>
        <taxon>Lactobacillaceae</taxon>
        <taxon>Lactiplantibacillus</taxon>
    </lineage>
</organism>
<proteinExistence type="predicted"/>
<evidence type="ECO:0000256" key="1">
    <source>
        <dbReference type="SAM" id="Phobius"/>
    </source>
</evidence>
<keyword evidence="1" id="KW-0472">Membrane</keyword>
<feature type="transmembrane region" description="Helical" evidence="1">
    <location>
        <begin position="34"/>
        <end position="55"/>
    </location>
</feature>
<dbReference type="Proteomes" id="UP000050920">
    <property type="component" value="Unassembled WGS sequence"/>
</dbReference>
<comment type="caution">
    <text evidence="2">The sequence shown here is derived from an EMBL/GenBank/DDBJ whole genome shotgun (WGS) entry which is preliminary data.</text>
</comment>
<reference evidence="2 3" key="1">
    <citation type="journal article" date="2015" name="Genome Announc.">
        <title>Expanding the biotechnology potential of lactobacilli through comparative genomics of 213 strains and associated genera.</title>
        <authorList>
            <person name="Sun Z."/>
            <person name="Harris H.M."/>
            <person name="McCann A."/>
            <person name="Guo C."/>
            <person name="Argimon S."/>
            <person name="Zhang W."/>
            <person name="Yang X."/>
            <person name="Jeffery I.B."/>
            <person name="Cooney J.C."/>
            <person name="Kagawa T.F."/>
            <person name="Liu W."/>
            <person name="Song Y."/>
            <person name="Salvetti E."/>
            <person name="Wrobel A."/>
            <person name="Rasinkangas P."/>
            <person name="Parkhill J."/>
            <person name="Rea M.C."/>
            <person name="O'Sullivan O."/>
            <person name="Ritari J."/>
            <person name="Douillard F.P."/>
            <person name="Paul Ross R."/>
            <person name="Yang R."/>
            <person name="Briner A.E."/>
            <person name="Felis G.E."/>
            <person name="de Vos W.M."/>
            <person name="Barrangou R."/>
            <person name="Klaenhammer T.R."/>
            <person name="Caufield P.W."/>
            <person name="Cui Y."/>
            <person name="Zhang H."/>
            <person name="O'Toole P.W."/>
        </authorList>
    </citation>
    <scope>NUCLEOTIDE SEQUENCE [LARGE SCALE GENOMIC DNA]</scope>
    <source>
        <strain evidence="2 3">DSM 21115</strain>
    </source>
</reference>
<accession>A0A0R2NT62</accession>
<evidence type="ECO:0000313" key="3">
    <source>
        <dbReference type="Proteomes" id="UP000050920"/>
    </source>
</evidence>
<keyword evidence="3" id="KW-1185">Reference proteome</keyword>
<evidence type="ECO:0000313" key="2">
    <source>
        <dbReference type="EMBL" id="KRO28862.1"/>
    </source>
</evidence>
<dbReference type="AlphaFoldDB" id="A0A0R2NT62"/>
<keyword evidence="1" id="KW-0812">Transmembrane</keyword>
<sequence>MKNPYSATNYFIWIGTITFILGHEMAFFKTHTPWLSNLGLLILFIVAVVNISLLIRQKLHQSN</sequence>
<name>A0A0R2NT62_9LACO</name>
<dbReference type="EMBL" id="AYGX02000029">
    <property type="protein sequence ID" value="KRO28862.1"/>
    <property type="molecule type" value="Genomic_DNA"/>
</dbReference>
<protein>
    <submittedName>
        <fullName evidence="2">Uncharacterized protein</fullName>
    </submittedName>
</protein>
<gene>
    <name evidence="2" type="ORF">DY78_GL001894</name>
</gene>
<dbReference type="RefSeq" id="WP_024624724.1">
    <property type="nucleotide sequence ID" value="NZ_AYGX02000029.1"/>
</dbReference>
<keyword evidence="1" id="KW-1133">Transmembrane helix</keyword>
<feature type="transmembrane region" description="Helical" evidence="1">
    <location>
        <begin position="7"/>
        <end position="28"/>
    </location>
</feature>